<keyword evidence="2" id="KW-1185">Reference proteome</keyword>
<accession>A0A7Y0FWV0</accession>
<dbReference type="EMBL" id="JABBGK010000002">
    <property type="protein sequence ID" value="NML75285.1"/>
    <property type="molecule type" value="Genomic_DNA"/>
</dbReference>
<name>A0A7Y0FWV0_9HYPH</name>
<dbReference type="Proteomes" id="UP000541470">
    <property type="component" value="Unassembled WGS sequence"/>
</dbReference>
<evidence type="ECO:0000313" key="1">
    <source>
        <dbReference type="EMBL" id="NML75285.1"/>
    </source>
</evidence>
<organism evidence="1 2">
    <name type="scientific">Rhizobium terricola</name>
    <dbReference type="NCBI Taxonomy" id="2728849"/>
    <lineage>
        <taxon>Bacteria</taxon>
        <taxon>Pseudomonadati</taxon>
        <taxon>Pseudomonadota</taxon>
        <taxon>Alphaproteobacteria</taxon>
        <taxon>Hyphomicrobiales</taxon>
        <taxon>Rhizobiaceae</taxon>
        <taxon>Rhizobium/Agrobacterium group</taxon>
        <taxon>Rhizobium</taxon>
    </lineage>
</organism>
<evidence type="ECO:0000313" key="2">
    <source>
        <dbReference type="Proteomes" id="UP000541470"/>
    </source>
</evidence>
<gene>
    <name evidence="1" type="ORF">HHL25_14230</name>
</gene>
<dbReference type="RefSeq" id="WP_169592140.1">
    <property type="nucleotide sequence ID" value="NZ_JABBGK010000002.1"/>
</dbReference>
<comment type="caution">
    <text evidence="1">The sequence shown here is derived from an EMBL/GenBank/DDBJ whole genome shotgun (WGS) entry which is preliminary data.</text>
</comment>
<sequence length="141" mass="15911">MGCDIHCVAEIKRAQGYVRIVDQWFGGGLGEPFGAGPYAVFSFLADVRNDTDIRPIAMPRGWPGDASKEAQAYYDEWTADAHSASWLLVEELSSFDYDQIAQTDTSGMPTTYREFLGPDFFDDLHRLHEGRASRIVFFFDN</sequence>
<protein>
    <submittedName>
        <fullName evidence="1">Uncharacterized protein</fullName>
    </submittedName>
</protein>
<reference evidence="1 2" key="1">
    <citation type="submission" date="2020-04" db="EMBL/GenBank/DDBJ databases">
        <title>Rhizobium sp. S-51 isolated from soil.</title>
        <authorList>
            <person name="Dahal R.H."/>
        </authorList>
    </citation>
    <scope>NUCLEOTIDE SEQUENCE [LARGE SCALE GENOMIC DNA]</scope>
    <source>
        <strain evidence="1 2">S-51</strain>
    </source>
</reference>
<dbReference type="AlphaFoldDB" id="A0A7Y0FWV0"/>
<proteinExistence type="predicted"/>